<feature type="transmembrane region" description="Helical" evidence="11">
    <location>
        <begin position="351"/>
        <end position="372"/>
    </location>
</feature>
<feature type="transmembrane region" description="Helical" evidence="11">
    <location>
        <begin position="310"/>
        <end position="330"/>
    </location>
</feature>
<dbReference type="OrthoDB" id="8062037at2759"/>
<sequence>MLLVFQLSFYKDKHIIDPTNSTANMTSSYEQHWQILSETSGIWNLKSFDTSTNKTAVLGNISLSLTEISTISPTMKETKGHIYVYDGFYANSNKGQLVSIGRHYSDINKGFMLTIIPVKFAKHPVFDLNDTVQQALYDQAHDPSQAWPNAAQTAITQEQIDQIETKNVSAADCAIQFYYELSKTPLDNSDLTYPPDIAYGFQDFTETGNQKFYPKITSALVSQNCAFYFRAQGLIYNSAHQMISSFYYAIPTAIGNFLSILSGLRLLQLLQSQTRVRRISLPAILLITIFDFGLAFIHLTFSMAISRTSYSLVLCSVMNFISASFIDTTILSQVYRAYLARRGQQNNPRNLCKIVLIMYVMLFAYLILSPYLPPYGTFLLILAASSCWGCQLVHSFIASDTGKALPFDYIFIQSIVKYAPVIYFYCYKGNFMNQEVRTWYTYLGSIWCGTQILFILLQFFVGNRFGLKINFKKAQVDYNYADQFVKNFIIKDSKAFVDPQQLINQLQADNTTILVFLKNKILVSIQEYENSNLNAEETETTPLVNENISICMNPLHSHSLFYAPNLTKDQLSEVLEIPLFNKSSCFYAFNENEADNILICPICIDFIDLENLENFKSIVPFHSKQIYEKYEKKLVKPCQTLWIPPCGHCFHKECLSRWGNENLQCPVDRGIIPPVGEDVWYE</sequence>
<keyword evidence="15" id="KW-1185">Reference proteome</keyword>
<reference evidence="14" key="2">
    <citation type="submission" date="2020-12" db="EMBL/GenBank/DDBJ databases">
        <title>New Spironucleus salmonicida genome in near-complete chromosomes.</title>
        <authorList>
            <person name="Xu F."/>
            <person name="Kurt Z."/>
            <person name="Jimenez-Gonzalez A."/>
            <person name="Astvaldsson A."/>
            <person name="Andersson J.O."/>
            <person name="Svard S.G."/>
        </authorList>
    </citation>
    <scope>NUCLEOTIDE SEQUENCE</scope>
    <source>
        <strain evidence="14">ATCC 50377</strain>
    </source>
</reference>
<keyword evidence="9 11" id="KW-0472">Membrane</keyword>
<dbReference type="SMART" id="SM00184">
    <property type="entry name" value="RING"/>
    <property type="match status" value="1"/>
</dbReference>
<keyword evidence="6 11" id="KW-0812">Transmembrane</keyword>
<evidence type="ECO:0000256" key="2">
    <source>
        <dbReference type="ARBA" id="ARBA00004127"/>
    </source>
</evidence>
<dbReference type="CDD" id="cd16448">
    <property type="entry name" value="RING-H2"/>
    <property type="match status" value="1"/>
</dbReference>
<dbReference type="Gene3D" id="3.30.40.10">
    <property type="entry name" value="Zinc/RING finger domain, C3HC4 (zinc finger)"/>
    <property type="match status" value="1"/>
</dbReference>
<dbReference type="AlphaFoldDB" id="V6LR84"/>
<evidence type="ECO:0000259" key="12">
    <source>
        <dbReference type="PROSITE" id="PS50089"/>
    </source>
</evidence>
<feature type="domain" description="RING-type" evidence="12">
    <location>
        <begin position="600"/>
        <end position="669"/>
    </location>
</feature>
<dbReference type="EMBL" id="AUWU02000006">
    <property type="protein sequence ID" value="KAH0571757.1"/>
    <property type="molecule type" value="Genomic_DNA"/>
</dbReference>
<keyword evidence="5" id="KW-0808">Transferase</keyword>
<dbReference type="GO" id="GO:0008270">
    <property type="term" value="F:zinc ion binding"/>
    <property type="evidence" value="ECO:0007669"/>
    <property type="project" value="UniProtKB-KW"/>
</dbReference>
<dbReference type="EC" id="2.3.2.27" evidence="4"/>
<evidence type="ECO:0000256" key="3">
    <source>
        <dbReference type="ARBA" id="ARBA00004906"/>
    </source>
</evidence>
<dbReference type="InterPro" id="IPR021319">
    <property type="entry name" value="DUF2921"/>
</dbReference>
<comment type="catalytic activity">
    <reaction evidence="1">
        <text>S-ubiquitinyl-[E2 ubiquitin-conjugating enzyme]-L-cysteine + [acceptor protein]-L-lysine = [E2 ubiquitin-conjugating enzyme]-L-cysteine + N(6)-ubiquitinyl-[acceptor protein]-L-lysine.</text>
        <dbReference type="EC" id="2.3.2.27"/>
    </reaction>
</comment>
<dbReference type="InterPro" id="IPR001841">
    <property type="entry name" value="Znf_RING"/>
</dbReference>
<reference evidence="13 14" key="1">
    <citation type="journal article" date="2014" name="PLoS Genet.">
        <title>The Genome of Spironucleus salmonicida Highlights a Fish Pathogen Adapted to Fluctuating Environments.</title>
        <authorList>
            <person name="Xu F."/>
            <person name="Jerlstrom-Hultqvist J."/>
            <person name="Einarsson E."/>
            <person name="Astvaldsson A."/>
            <person name="Svard S.G."/>
            <person name="Andersson J.O."/>
        </authorList>
    </citation>
    <scope>NUCLEOTIDE SEQUENCE</scope>
    <source>
        <strain evidence="14">ATCC 50377</strain>
    </source>
</reference>
<evidence type="ECO:0000256" key="10">
    <source>
        <dbReference type="PROSITE-ProRule" id="PRU00175"/>
    </source>
</evidence>
<evidence type="ECO:0000256" key="5">
    <source>
        <dbReference type="ARBA" id="ARBA00022679"/>
    </source>
</evidence>
<evidence type="ECO:0000313" key="14">
    <source>
        <dbReference type="EMBL" id="KAH0571757.1"/>
    </source>
</evidence>
<evidence type="ECO:0000313" key="15">
    <source>
        <dbReference type="Proteomes" id="UP000018208"/>
    </source>
</evidence>
<feature type="transmembrane region" description="Helical" evidence="11">
    <location>
        <begin position="409"/>
        <end position="427"/>
    </location>
</feature>
<dbReference type="EMBL" id="KI546065">
    <property type="protein sequence ID" value="EST46758.1"/>
    <property type="molecule type" value="Genomic_DNA"/>
</dbReference>
<comment type="subcellular location">
    <subcellularLocation>
        <location evidence="2">Endomembrane system</location>
        <topology evidence="2">Multi-pass membrane protein</topology>
    </subcellularLocation>
</comment>
<evidence type="ECO:0000256" key="11">
    <source>
        <dbReference type="SAM" id="Phobius"/>
    </source>
</evidence>
<dbReference type="Pfam" id="PF11145">
    <property type="entry name" value="DUF2921"/>
    <property type="match status" value="1"/>
</dbReference>
<dbReference type="PROSITE" id="PS50089">
    <property type="entry name" value="ZF_RING_2"/>
    <property type="match status" value="1"/>
</dbReference>
<feature type="transmembrane region" description="Helical" evidence="11">
    <location>
        <begin position="439"/>
        <end position="461"/>
    </location>
</feature>
<feature type="transmembrane region" description="Helical" evidence="11">
    <location>
        <begin position="246"/>
        <end position="267"/>
    </location>
</feature>
<keyword evidence="10" id="KW-0862">Zinc</keyword>
<evidence type="ECO:0000256" key="6">
    <source>
        <dbReference type="ARBA" id="ARBA00022692"/>
    </source>
</evidence>
<keyword evidence="8 11" id="KW-1133">Transmembrane helix</keyword>
<evidence type="ECO:0000256" key="8">
    <source>
        <dbReference type="ARBA" id="ARBA00022989"/>
    </source>
</evidence>
<proteinExistence type="predicted"/>
<dbReference type="SUPFAM" id="SSF57850">
    <property type="entry name" value="RING/U-box"/>
    <property type="match status" value="1"/>
</dbReference>
<evidence type="ECO:0000256" key="1">
    <source>
        <dbReference type="ARBA" id="ARBA00000900"/>
    </source>
</evidence>
<dbReference type="GO" id="GO:0012505">
    <property type="term" value="C:endomembrane system"/>
    <property type="evidence" value="ECO:0007669"/>
    <property type="project" value="UniProtKB-SubCell"/>
</dbReference>
<dbReference type="Proteomes" id="UP000018208">
    <property type="component" value="Unassembled WGS sequence"/>
</dbReference>
<evidence type="ECO:0000256" key="9">
    <source>
        <dbReference type="ARBA" id="ARBA00023136"/>
    </source>
</evidence>
<evidence type="ECO:0000313" key="13">
    <source>
        <dbReference type="EMBL" id="EST46758.1"/>
    </source>
</evidence>
<organism evidence="13">
    <name type="scientific">Spironucleus salmonicida</name>
    <dbReference type="NCBI Taxonomy" id="348837"/>
    <lineage>
        <taxon>Eukaryota</taxon>
        <taxon>Metamonada</taxon>
        <taxon>Diplomonadida</taxon>
        <taxon>Hexamitidae</taxon>
        <taxon>Hexamitinae</taxon>
        <taxon>Spironucleus</taxon>
    </lineage>
</organism>
<evidence type="ECO:0000256" key="4">
    <source>
        <dbReference type="ARBA" id="ARBA00012483"/>
    </source>
</evidence>
<dbReference type="Pfam" id="PF13639">
    <property type="entry name" value="zf-RING_2"/>
    <property type="match status" value="1"/>
</dbReference>
<gene>
    <name evidence="13" type="ORF">SS50377_13220</name>
    <name evidence="14" type="ORF">SS50377_25952</name>
</gene>
<accession>V6LR84</accession>
<keyword evidence="10" id="KW-0863">Zinc-finger</keyword>
<dbReference type="InterPro" id="IPR013083">
    <property type="entry name" value="Znf_RING/FYVE/PHD"/>
</dbReference>
<comment type="pathway">
    <text evidence="3">Protein modification; protein ubiquitination.</text>
</comment>
<evidence type="ECO:0000256" key="7">
    <source>
        <dbReference type="ARBA" id="ARBA00022786"/>
    </source>
</evidence>
<keyword evidence="10" id="KW-0479">Metal-binding</keyword>
<dbReference type="VEuPathDB" id="GiardiaDB:SS50377_25952"/>
<name>V6LR84_9EUKA</name>
<feature type="transmembrane region" description="Helical" evidence="11">
    <location>
        <begin position="279"/>
        <end position="304"/>
    </location>
</feature>
<protein>
    <recommendedName>
        <fullName evidence="4">RING-type E3 ubiquitin transferase</fullName>
        <ecNumber evidence="4">2.3.2.27</ecNumber>
    </recommendedName>
</protein>
<dbReference type="GO" id="GO:0061630">
    <property type="term" value="F:ubiquitin protein ligase activity"/>
    <property type="evidence" value="ECO:0007669"/>
    <property type="project" value="UniProtKB-EC"/>
</dbReference>
<keyword evidence="7" id="KW-0833">Ubl conjugation pathway</keyword>